<evidence type="ECO:0000256" key="5">
    <source>
        <dbReference type="SAM" id="MobiDB-lite"/>
    </source>
</evidence>
<dbReference type="AlphaFoldDB" id="A0AA85FS10"/>
<feature type="compositionally biased region" description="Polar residues" evidence="5">
    <location>
        <begin position="510"/>
        <end position="519"/>
    </location>
</feature>
<dbReference type="WBParaSite" id="SRDH1_63300.1">
    <property type="protein sequence ID" value="SRDH1_63300.1"/>
    <property type="gene ID" value="SRDH1_63300"/>
</dbReference>
<keyword evidence="6" id="KW-1185">Reference proteome</keyword>
<reference evidence="7" key="2">
    <citation type="submission" date="2023-11" db="UniProtKB">
        <authorList>
            <consortium name="WormBaseParasite"/>
        </authorList>
    </citation>
    <scope>IDENTIFICATION</scope>
</reference>
<dbReference type="Gene3D" id="2.130.10.10">
    <property type="entry name" value="YVTN repeat-like/Quinoprotein amine dehydrogenase"/>
    <property type="match status" value="2"/>
</dbReference>
<protein>
    <recommendedName>
        <fullName evidence="4">Serine/threonine-protein phosphatase 2A 55 kDa regulatory subunit B</fullName>
    </recommendedName>
</protein>
<keyword evidence="3 4" id="KW-0677">Repeat</keyword>
<dbReference type="InterPro" id="IPR000009">
    <property type="entry name" value="PP2A_PR55"/>
</dbReference>
<dbReference type="InterPro" id="IPR001680">
    <property type="entry name" value="WD40_rpt"/>
</dbReference>
<dbReference type="PROSITE" id="PS01024">
    <property type="entry name" value="PR55_1"/>
    <property type="match status" value="1"/>
</dbReference>
<organism evidence="6 7">
    <name type="scientific">Schistosoma rodhaini</name>
    <dbReference type="NCBI Taxonomy" id="6188"/>
    <lineage>
        <taxon>Eukaryota</taxon>
        <taxon>Metazoa</taxon>
        <taxon>Spiralia</taxon>
        <taxon>Lophotrochozoa</taxon>
        <taxon>Platyhelminthes</taxon>
        <taxon>Trematoda</taxon>
        <taxon>Digenea</taxon>
        <taxon>Strigeidida</taxon>
        <taxon>Schistosomatoidea</taxon>
        <taxon>Schistosomatidae</taxon>
        <taxon>Schistosoma</taxon>
    </lineage>
</organism>
<dbReference type="GO" id="GO:0000159">
    <property type="term" value="C:protein phosphatase type 2A complex"/>
    <property type="evidence" value="ECO:0007669"/>
    <property type="project" value="UniProtKB-UniRule"/>
</dbReference>
<evidence type="ECO:0000256" key="4">
    <source>
        <dbReference type="RuleBase" id="RU331113"/>
    </source>
</evidence>
<dbReference type="Proteomes" id="UP000050792">
    <property type="component" value="Unassembled WGS sequence"/>
</dbReference>
<accession>A0AA85FS10</accession>
<dbReference type="InterPro" id="IPR015943">
    <property type="entry name" value="WD40/YVTN_repeat-like_dom_sf"/>
</dbReference>
<feature type="compositionally biased region" description="Basic residues" evidence="5">
    <location>
        <begin position="532"/>
        <end position="545"/>
    </location>
</feature>
<dbReference type="InterPro" id="IPR018067">
    <property type="entry name" value="PP2A_PR55_CS"/>
</dbReference>
<proteinExistence type="inferred from homology"/>
<evidence type="ECO:0000256" key="1">
    <source>
        <dbReference type="ARBA" id="ARBA00008259"/>
    </source>
</evidence>
<keyword evidence="2 4" id="KW-0853">WD repeat</keyword>
<dbReference type="GO" id="GO:0019888">
    <property type="term" value="F:protein phosphatase regulator activity"/>
    <property type="evidence" value="ECO:0007669"/>
    <property type="project" value="InterPro"/>
</dbReference>
<evidence type="ECO:0000313" key="6">
    <source>
        <dbReference type="Proteomes" id="UP000050792"/>
    </source>
</evidence>
<dbReference type="PANTHER" id="PTHR11871">
    <property type="entry name" value="PROTEIN PHOSPHATASE PP2A REGULATORY SUBUNIT B"/>
    <property type="match status" value="1"/>
</dbReference>
<reference evidence="6" key="1">
    <citation type="submission" date="2022-06" db="EMBL/GenBank/DDBJ databases">
        <authorList>
            <person name="Berger JAMES D."/>
            <person name="Berger JAMES D."/>
        </authorList>
    </citation>
    <scope>NUCLEOTIDE SEQUENCE [LARGE SCALE GENOMIC DNA]</scope>
</reference>
<evidence type="ECO:0000313" key="7">
    <source>
        <dbReference type="WBParaSite" id="SRDH1_63300.1"/>
    </source>
</evidence>
<feature type="compositionally biased region" description="Low complexity" evidence="5">
    <location>
        <begin position="645"/>
        <end position="658"/>
    </location>
</feature>
<comment type="similarity">
    <text evidence="1 4">Belongs to the phosphatase 2A regulatory subunit B family.</text>
</comment>
<dbReference type="PRINTS" id="PR00600">
    <property type="entry name" value="PP2APR55"/>
</dbReference>
<dbReference type="InterPro" id="IPR036322">
    <property type="entry name" value="WD40_repeat_dom_sf"/>
</dbReference>
<feature type="compositionally biased region" description="Low complexity" evidence="5">
    <location>
        <begin position="446"/>
        <end position="456"/>
    </location>
</feature>
<evidence type="ECO:0000256" key="2">
    <source>
        <dbReference type="ARBA" id="ARBA00022574"/>
    </source>
</evidence>
<feature type="compositionally biased region" description="Polar residues" evidence="5">
    <location>
        <begin position="673"/>
        <end position="691"/>
    </location>
</feature>
<name>A0AA85FS10_9TREM</name>
<sequence>MHKTLCESIRWYVSQIKGSNPEDIADGDNFTCVEFNESGELLAAGDKAGRVTVFKNNKDAGLYDIYCTFTSHEPEFDYLKSLEIEEKINSITWLQAYSSAHHLLSSNDKTIKLWRLSERNYEAYNFNIRDDENASLWDESTDRLNMIGPPIPHIITPDKLRIPKFRKSHHFTIEARPRRSFANAHAYHINSVSVNSDQETFLSADDLRINLWHLDVSNQSFTIVDLKPSNMEDLSEVITCSRFHPVHCNILAYSTSRGLIRLCDMRYRALCDNHVLVFEDPSLSQNLGFFADIIASLSDFRFGHTGNYLLARDYLTLKIWDMRMGDRPCEIYSVHEPFRSQLCMLYENDAIFDKFLCGWSDDDRYAITGSYGNLFHIFDRHNGSDWLYDLDDSSNPYNTNSACNTGNYLSPKRFMSPDDPIGSRLGLSSIFVAPLDAVEALFPETTSQTSSHSSCSDNNDWNKVDDSSNTLEVSPGRTKLYNCQLDDLNPPENTPSAPPTGSKRRKQILPSRTNNSTDSHCAVQSEHDKSRSCHHKSKHRHHNKSSPHDMVEKCGYGVSSSCTVPNSNDGHELSGIILNSPPVKKTSIEEFLSGTSTVPGMHQIHCRHKILHLSWHPKKFLTVAVSGNQLFLVSGQPTFSDTLPSQKDSSHCSSCLSKSTDDENNIPSEHCEASSTPIRDKVTSISSQSSDVKAAKRRRRRHHQLDSSNPVNAFPNVTDRIENHVSDIDVLPDASVVCGMDYVTNYEADHEDNYDEQHTSEAQLDSISSDPNNENVPCINSLFPSSRETFSTNVNDALQ</sequence>
<feature type="region of interest" description="Disordered" evidence="5">
    <location>
        <begin position="641"/>
        <end position="714"/>
    </location>
</feature>
<evidence type="ECO:0000256" key="3">
    <source>
        <dbReference type="ARBA" id="ARBA00022737"/>
    </source>
</evidence>
<feature type="compositionally biased region" description="Polar residues" evidence="5">
    <location>
        <begin position="760"/>
        <end position="775"/>
    </location>
</feature>
<feature type="region of interest" description="Disordered" evidence="5">
    <location>
        <begin position="750"/>
        <end position="776"/>
    </location>
</feature>
<feature type="region of interest" description="Disordered" evidence="5">
    <location>
        <begin position="446"/>
        <end position="549"/>
    </location>
</feature>
<dbReference type="SMART" id="SM00320">
    <property type="entry name" value="WD40"/>
    <property type="match status" value="4"/>
</dbReference>
<dbReference type="SUPFAM" id="SSF50978">
    <property type="entry name" value="WD40 repeat-like"/>
    <property type="match status" value="1"/>
</dbReference>